<dbReference type="GO" id="GO:0007157">
    <property type="term" value="P:heterophilic cell-cell adhesion via plasma membrane cell adhesion molecules"/>
    <property type="evidence" value="ECO:0007669"/>
    <property type="project" value="TreeGrafter"/>
</dbReference>
<dbReference type="Pfam" id="PF25021">
    <property type="entry name" value="TEN_NHL"/>
    <property type="match status" value="1"/>
</dbReference>
<name>A0A9D3NVC8_9TELE</name>
<evidence type="ECO:0000256" key="2">
    <source>
        <dbReference type="ARBA" id="ARBA00022737"/>
    </source>
</evidence>
<proteinExistence type="predicted"/>
<keyword evidence="3" id="KW-1015">Disulfide bond</keyword>
<dbReference type="InterPro" id="IPR056822">
    <property type="entry name" value="TEN_NHL"/>
</dbReference>
<dbReference type="GO" id="GO:0048666">
    <property type="term" value="P:neuron development"/>
    <property type="evidence" value="ECO:0007669"/>
    <property type="project" value="TreeGrafter"/>
</dbReference>
<sequence length="288" mass="32102">MSSRMGPRSSIIKVLLSPSAGITVDKRGYVYFVDGTTIQMINERGVLTTFIGSSGLMSTQTLSCDSHMDITQVQLEWPTDLAINPTDNSLYILDNNIVLRVSQSLKGFLYIAETDDRKINRIQQVTTNGEISLVAGAPSDCDCKIDPTCDYFSEITGCASVCCHRNTKSRVRLLFPDCISDYKHGYHGLHSRYNSEGQVINITFPTAEVISFQNNMEKSVHVEVENSENFITITNFSSSDTIFTFHQDHALSMYSVNISGSFHVTFSNGMDVTLVTEPNWELGWSTQQ</sequence>
<comment type="caution">
    <text evidence="5">The sequence shown here is derived from an EMBL/GenBank/DDBJ whole genome shotgun (WGS) entry which is preliminary data.</text>
</comment>
<keyword evidence="2" id="KW-0677">Repeat</keyword>
<dbReference type="Proteomes" id="UP000824219">
    <property type="component" value="Linkage Group LG08"/>
</dbReference>
<evidence type="ECO:0000313" key="6">
    <source>
        <dbReference type="Proteomes" id="UP000824219"/>
    </source>
</evidence>
<feature type="domain" description="Teneurin NHL" evidence="4">
    <location>
        <begin position="8"/>
        <end position="104"/>
    </location>
</feature>
<dbReference type="GO" id="GO:0046982">
    <property type="term" value="F:protein heterodimerization activity"/>
    <property type="evidence" value="ECO:0007669"/>
    <property type="project" value="TreeGrafter"/>
</dbReference>
<dbReference type="InterPro" id="IPR011042">
    <property type="entry name" value="6-blade_b-propeller_TolB-like"/>
</dbReference>
<dbReference type="EMBL" id="JAHKSW010000008">
    <property type="protein sequence ID" value="KAG7329082.1"/>
    <property type="molecule type" value="Genomic_DNA"/>
</dbReference>
<dbReference type="InterPro" id="IPR051216">
    <property type="entry name" value="Teneurin"/>
</dbReference>
<organism evidence="5 6">
    <name type="scientific">Hemibagrus wyckioides</name>
    <dbReference type="NCBI Taxonomy" id="337641"/>
    <lineage>
        <taxon>Eukaryota</taxon>
        <taxon>Metazoa</taxon>
        <taxon>Chordata</taxon>
        <taxon>Craniata</taxon>
        <taxon>Vertebrata</taxon>
        <taxon>Euteleostomi</taxon>
        <taxon>Actinopterygii</taxon>
        <taxon>Neopterygii</taxon>
        <taxon>Teleostei</taxon>
        <taxon>Ostariophysi</taxon>
        <taxon>Siluriformes</taxon>
        <taxon>Bagridae</taxon>
        <taxon>Hemibagrus</taxon>
    </lineage>
</organism>
<evidence type="ECO:0000313" key="5">
    <source>
        <dbReference type="EMBL" id="KAG7329082.1"/>
    </source>
</evidence>
<evidence type="ECO:0000256" key="1">
    <source>
        <dbReference type="ARBA" id="ARBA00022536"/>
    </source>
</evidence>
<accession>A0A9D3NVC8</accession>
<keyword evidence="6" id="KW-1185">Reference proteome</keyword>
<dbReference type="AlphaFoldDB" id="A0A9D3NVC8"/>
<dbReference type="PANTHER" id="PTHR11219">
    <property type="entry name" value="TENEURIN AND N-ACETYLGLUCOSAMINE-1-PHOSPHODIESTER ALPHA-N-ACETYLGLUCOSAMINIDASE"/>
    <property type="match status" value="1"/>
</dbReference>
<dbReference type="OrthoDB" id="442731at2759"/>
<gene>
    <name evidence="5" type="ORF">KOW79_007256</name>
</gene>
<dbReference type="SUPFAM" id="SSF63825">
    <property type="entry name" value="YWTD domain"/>
    <property type="match status" value="1"/>
</dbReference>
<keyword evidence="1" id="KW-0245">EGF-like domain</keyword>
<dbReference type="PANTHER" id="PTHR11219:SF7">
    <property type="entry name" value="TENEURIN-1"/>
    <property type="match status" value="1"/>
</dbReference>
<evidence type="ECO:0000259" key="4">
    <source>
        <dbReference type="Pfam" id="PF25021"/>
    </source>
</evidence>
<dbReference type="GO" id="GO:0043005">
    <property type="term" value="C:neuron projection"/>
    <property type="evidence" value="ECO:0007669"/>
    <property type="project" value="TreeGrafter"/>
</dbReference>
<dbReference type="GO" id="GO:0042803">
    <property type="term" value="F:protein homodimerization activity"/>
    <property type="evidence" value="ECO:0007669"/>
    <property type="project" value="TreeGrafter"/>
</dbReference>
<reference evidence="5 6" key="1">
    <citation type="submission" date="2021-06" db="EMBL/GenBank/DDBJ databases">
        <title>Chromosome-level genome assembly of the red-tail catfish (Hemibagrus wyckioides).</title>
        <authorList>
            <person name="Shao F."/>
        </authorList>
    </citation>
    <scope>NUCLEOTIDE SEQUENCE [LARGE SCALE GENOMIC DNA]</scope>
    <source>
        <strain evidence="5">EC202008001</strain>
        <tissue evidence="5">Blood</tissue>
    </source>
</reference>
<evidence type="ECO:0000256" key="3">
    <source>
        <dbReference type="ARBA" id="ARBA00023157"/>
    </source>
</evidence>
<dbReference type="Gene3D" id="2.120.10.30">
    <property type="entry name" value="TolB, C-terminal domain"/>
    <property type="match status" value="1"/>
</dbReference>
<dbReference type="GO" id="GO:0050839">
    <property type="term" value="F:cell adhesion molecule binding"/>
    <property type="evidence" value="ECO:0007669"/>
    <property type="project" value="TreeGrafter"/>
</dbReference>
<protein>
    <recommendedName>
        <fullName evidence="4">Teneurin NHL domain-containing protein</fullName>
    </recommendedName>
</protein>